<evidence type="ECO:0000313" key="3">
    <source>
        <dbReference type="Proteomes" id="UP001519272"/>
    </source>
</evidence>
<feature type="transmembrane region" description="Helical" evidence="1">
    <location>
        <begin position="166"/>
        <end position="188"/>
    </location>
</feature>
<evidence type="ECO:0008006" key="4">
    <source>
        <dbReference type="Google" id="ProtNLM"/>
    </source>
</evidence>
<dbReference type="InterPro" id="IPR025671">
    <property type="entry name" value="HXXEE"/>
</dbReference>
<dbReference type="EMBL" id="JAGGKG010000003">
    <property type="protein sequence ID" value="MBP1904448.1"/>
    <property type="molecule type" value="Genomic_DNA"/>
</dbReference>
<keyword evidence="1" id="KW-0812">Transmembrane</keyword>
<organism evidence="2 3">
    <name type="scientific">Paenibacillus turicensis</name>
    <dbReference type="NCBI Taxonomy" id="160487"/>
    <lineage>
        <taxon>Bacteria</taxon>
        <taxon>Bacillati</taxon>
        <taxon>Bacillota</taxon>
        <taxon>Bacilli</taxon>
        <taxon>Bacillales</taxon>
        <taxon>Paenibacillaceae</taxon>
        <taxon>Paenibacillus</taxon>
    </lineage>
</organism>
<comment type="caution">
    <text evidence="2">The sequence shown here is derived from an EMBL/GenBank/DDBJ whole genome shotgun (WGS) entry which is preliminary data.</text>
</comment>
<reference evidence="2 3" key="1">
    <citation type="submission" date="2021-03" db="EMBL/GenBank/DDBJ databases">
        <title>Genomic Encyclopedia of Type Strains, Phase IV (KMG-IV): sequencing the most valuable type-strain genomes for metagenomic binning, comparative biology and taxonomic classification.</title>
        <authorList>
            <person name="Goeker M."/>
        </authorList>
    </citation>
    <scope>NUCLEOTIDE SEQUENCE [LARGE SCALE GENOMIC DNA]</scope>
    <source>
        <strain evidence="2 3">DSM 14349</strain>
    </source>
</reference>
<feature type="transmembrane region" description="Helical" evidence="1">
    <location>
        <begin position="136"/>
        <end position="154"/>
    </location>
</feature>
<gene>
    <name evidence="2" type="ORF">J2Z32_001065</name>
</gene>
<keyword evidence="1" id="KW-0472">Membrane</keyword>
<proteinExistence type="predicted"/>
<protein>
    <recommendedName>
        <fullName evidence="4">HXXEE domain-containing protein</fullName>
    </recommendedName>
</protein>
<dbReference type="RefSeq" id="WP_210088111.1">
    <property type="nucleotide sequence ID" value="NZ_JAGGKG010000003.1"/>
</dbReference>
<feature type="transmembrane region" description="Helical" evidence="1">
    <location>
        <begin position="12"/>
        <end position="30"/>
    </location>
</feature>
<evidence type="ECO:0000313" key="2">
    <source>
        <dbReference type="EMBL" id="MBP1904448.1"/>
    </source>
</evidence>
<keyword evidence="1" id="KW-1133">Transmembrane helix</keyword>
<sequence>MRILRNNWQDFGLIIGFVVCIVLVMNWGIIPQMNSILWLSFVAILLHQFEEYRWPGYFPGVFNLALFKSHSPDNYPLNKQSAMIINVVIAYIFYLIPIFFPSIIWLGMAPVLMGFFQIIFHGIIINVRAKSIYNPGLASALFVHLPVGIWYIYYVYDQHLITLSDWIWSTLYFAIAVYIFIVKGNLWLKNKNSIHKFSSKQLSSIFNNKKGQSL</sequence>
<dbReference type="Proteomes" id="UP001519272">
    <property type="component" value="Unassembled WGS sequence"/>
</dbReference>
<keyword evidence="3" id="KW-1185">Reference proteome</keyword>
<feature type="transmembrane region" description="Helical" evidence="1">
    <location>
        <begin position="75"/>
        <end position="96"/>
    </location>
</feature>
<accession>A0ABS4FPD9</accession>
<feature type="transmembrane region" description="Helical" evidence="1">
    <location>
        <begin position="102"/>
        <end position="124"/>
    </location>
</feature>
<name>A0ABS4FPD9_9BACL</name>
<evidence type="ECO:0000256" key="1">
    <source>
        <dbReference type="SAM" id="Phobius"/>
    </source>
</evidence>
<dbReference type="Pfam" id="PF13787">
    <property type="entry name" value="HXXEE"/>
    <property type="match status" value="1"/>
</dbReference>